<evidence type="ECO:0000256" key="1">
    <source>
        <dbReference type="SAM" id="Phobius"/>
    </source>
</evidence>
<dbReference type="EMBL" id="CP047166">
    <property type="protein sequence ID" value="QRF66783.1"/>
    <property type="molecule type" value="Genomic_DNA"/>
</dbReference>
<proteinExistence type="predicted"/>
<sequence length="63" mass="7409">MNAFFDFMLSPAGLAVYAAFWAFKLTLGAWLLRRAMRLVPVHVRDGWRTRMIGWRLLLRGRMP</sequence>
<keyword evidence="1" id="KW-0472">Membrane</keyword>
<accession>A0ABX7F8B4</accession>
<protein>
    <submittedName>
        <fullName evidence="2">Uncharacterized protein</fullName>
    </submittedName>
</protein>
<dbReference type="Proteomes" id="UP000596387">
    <property type="component" value="Chromosome"/>
</dbReference>
<dbReference type="RefSeq" id="WP_023849384.1">
    <property type="nucleotide sequence ID" value="NZ_CP047166.1"/>
</dbReference>
<organism evidence="2 3">
    <name type="scientific">Ponticoccus alexandrii</name>
    <dbReference type="NCBI Taxonomy" id="1943633"/>
    <lineage>
        <taxon>Bacteria</taxon>
        <taxon>Pseudomonadati</taxon>
        <taxon>Pseudomonadota</taxon>
        <taxon>Alphaproteobacteria</taxon>
        <taxon>Rhodobacterales</taxon>
        <taxon>Roseobacteraceae</taxon>
        <taxon>Ponticoccus</taxon>
    </lineage>
</organism>
<gene>
    <name evidence="2" type="ORF">GQA70_10965</name>
</gene>
<keyword evidence="1" id="KW-0812">Transmembrane</keyword>
<evidence type="ECO:0000313" key="2">
    <source>
        <dbReference type="EMBL" id="QRF66783.1"/>
    </source>
</evidence>
<keyword evidence="1" id="KW-1133">Transmembrane helix</keyword>
<keyword evidence="3" id="KW-1185">Reference proteome</keyword>
<evidence type="ECO:0000313" key="3">
    <source>
        <dbReference type="Proteomes" id="UP000596387"/>
    </source>
</evidence>
<name>A0ABX7F8B4_9RHOB</name>
<feature type="transmembrane region" description="Helical" evidence="1">
    <location>
        <begin position="12"/>
        <end position="32"/>
    </location>
</feature>
<reference evidence="2 3" key="1">
    <citation type="submission" date="2019-12" db="EMBL/GenBank/DDBJ databases">
        <title>Complete Genome Sequence of a Quorum-Sensing Bacterium,Rhodobacteraceae bacterium C31, Isolated from a marine microalgae symbiotic bacteria.</title>
        <authorList>
            <person name="Zhang Y."/>
        </authorList>
    </citation>
    <scope>NUCLEOTIDE SEQUENCE [LARGE SCALE GENOMIC DNA]</scope>
    <source>
        <strain evidence="2 3">C31</strain>
    </source>
</reference>